<dbReference type="OrthoDB" id="408373at2759"/>
<dbReference type="AlphaFoldDB" id="A0A0S4JNT9"/>
<protein>
    <submittedName>
        <fullName evidence="1">Uncharacterized protein</fullName>
    </submittedName>
</protein>
<evidence type="ECO:0000313" key="2">
    <source>
        <dbReference type="Proteomes" id="UP000051952"/>
    </source>
</evidence>
<evidence type="ECO:0000313" key="1">
    <source>
        <dbReference type="EMBL" id="CUG90939.1"/>
    </source>
</evidence>
<dbReference type="EMBL" id="CYKH01001877">
    <property type="protein sequence ID" value="CUG90939.1"/>
    <property type="molecule type" value="Genomic_DNA"/>
</dbReference>
<dbReference type="VEuPathDB" id="TriTrypDB:BSAL_29380"/>
<reference evidence="2" key="1">
    <citation type="submission" date="2015-09" db="EMBL/GenBank/DDBJ databases">
        <authorList>
            <consortium name="Pathogen Informatics"/>
        </authorList>
    </citation>
    <scope>NUCLEOTIDE SEQUENCE [LARGE SCALE GENOMIC DNA]</scope>
    <source>
        <strain evidence="2">Lake Konstanz</strain>
    </source>
</reference>
<name>A0A0S4JNT9_BODSA</name>
<gene>
    <name evidence="1" type="ORF">BSAL_29380</name>
</gene>
<organism evidence="1 2">
    <name type="scientific">Bodo saltans</name>
    <name type="common">Flagellated protozoan</name>
    <dbReference type="NCBI Taxonomy" id="75058"/>
    <lineage>
        <taxon>Eukaryota</taxon>
        <taxon>Discoba</taxon>
        <taxon>Euglenozoa</taxon>
        <taxon>Kinetoplastea</taxon>
        <taxon>Metakinetoplastina</taxon>
        <taxon>Eubodonida</taxon>
        <taxon>Bodonidae</taxon>
        <taxon>Bodo</taxon>
    </lineage>
</organism>
<sequence length="89" mass="10275">MFSSVPLTTHRYFVPVHVPILYLYGERKPFQFHTDQWIHHIDEKRVRDGMSLALGIRGGGHWFYAAGGLPQKLALGQIEQFLATQRKVI</sequence>
<keyword evidence="2" id="KW-1185">Reference proteome</keyword>
<accession>A0A0S4JNT9</accession>
<proteinExistence type="predicted"/>
<dbReference type="Proteomes" id="UP000051952">
    <property type="component" value="Unassembled WGS sequence"/>
</dbReference>